<comment type="subcellular location">
    <subcellularLocation>
        <location evidence="1">Cell membrane</location>
        <topology evidence="1">Multi-pass membrane protein</topology>
    </subcellularLocation>
</comment>
<dbReference type="InterPro" id="IPR050171">
    <property type="entry name" value="MFS_Transporters"/>
</dbReference>
<keyword evidence="6 7" id="KW-0472">Membrane</keyword>
<evidence type="ECO:0000313" key="9">
    <source>
        <dbReference type="Proteomes" id="UP000002729"/>
    </source>
</evidence>
<protein>
    <submittedName>
        <fullName evidence="8">Uncharacterized protein</fullName>
    </submittedName>
</protein>
<dbReference type="EMBL" id="GL833125">
    <property type="protein sequence ID" value="EGB09632.1"/>
    <property type="molecule type" value="Genomic_DNA"/>
</dbReference>
<name>F0Y6A9_AURAN</name>
<feature type="transmembrane region" description="Helical" evidence="7">
    <location>
        <begin position="139"/>
        <end position="160"/>
    </location>
</feature>
<gene>
    <name evidence="8" type="ORF">AURANDRAFT_63340</name>
</gene>
<reference evidence="8 9" key="1">
    <citation type="journal article" date="2011" name="Proc. Natl. Acad. Sci. U.S.A.">
        <title>Niche of harmful alga Aureococcus anophagefferens revealed through ecogenomics.</title>
        <authorList>
            <person name="Gobler C.J."/>
            <person name="Berry D.L."/>
            <person name="Dyhrman S.T."/>
            <person name="Wilhelm S.W."/>
            <person name="Salamov A."/>
            <person name="Lobanov A.V."/>
            <person name="Zhang Y."/>
            <person name="Collier J.L."/>
            <person name="Wurch L.L."/>
            <person name="Kustka A.B."/>
            <person name="Dill B.D."/>
            <person name="Shah M."/>
            <person name="VerBerkmoes N.C."/>
            <person name="Kuo A."/>
            <person name="Terry A."/>
            <person name="Pangilinan J."/>
            <person name="Lindquist E.A."/>
            <person name="Lucas S."/>
            <person name="Paulsen I.T."/>
            <person name="Hattenrath-Lehmann T.K."/>
            <person name="Talmage S.C."/>
            <person name="Walker E.A."/>
            <person name="Koch F."/>
            <person name="Burson A.M."/>
            <person name="Marcoval M.A."/>
            <person name="Tang Y.Z."/>
            <person name="Lecleir G.R."/>
            <person name="Coyne K.J."/>
            <person name="Berg G.M."/>
            <person name="Bertrand E.M."/>
            <person name="Saito M.A."/>
            <person name="Gladyshev V.N."/>
            <person name="Grigoriev I.V."/>
        </authorList>
    </citation>
    <scope>NUCLEOTIDE SEQUENCE [LARGE SCALE GENOMIC DNA]</scope>
    <source>
        <strain evidence="9">CCMP 1984</strain>
    </source>
</reference>
<keyword evidence="5 7" id="KW-1133">Transmembrane helix</keyword>
<dbReference type="PANTHER" id="PTHR23517:SF3">
    <property type="entry name" value="INTEGRAL MEMBRANE TRANSPORT PROTEIN"/>
    <property type="match status" value="1"/>
</dbReference>
<evidence type="ECO:0000256" key="3">
    <source>
        <dbReference type="ARBA" id="ARBA00022475"/>
    </source>
</evidence>
<proteinExistence type="predicted"/>
<keyword evidence="3" id="KW-1003">Cell membrane</keyword>
<dbReference type="GeneID" id="20224292"/>
<dbReference type="InterPro" id="IPR036259">
    <property type="entry name" value="MFS_trans_sf"/>
</dbReference>
<evidence type="ECO:0000256" key="2">
    <source>
        <dbReference type="ARBA" id="ARBA00022448"/>
    </source>
</evidence>
<dbReference type="Pfam" id="PF07690">
    <property type="entry name" value="MFS_1"/>
    <property type="match status" value="1"/>
</dbReference>
<feature type="transmembrane region" description="Helical" evidence="7">
    <location>
        <begin position="360"/>
        <end position="380"/>
    </location>
</feature>
<evidence type="ECO:0000256" key="1">
    <source>
        <dbReference type="ARBA" id="ARBA00004651"/>
    </source>
</evidence>
<dbReference type="InterPro" id="IPR011701">
    <property type="entry name" value="MFS"/>
</dbReference>
<dbReference type="GO" id="GO:0022857">
    <property type="term" value="F:transmembrane transporter activity"/>
    <property type="evidence" value="ECO:0007669"/>
    <property type="project" value="InterPro"/>
</dbReference>
<feature type="transmembrane region" description="Helical" evidence="7">
    <location>
        <begin position="180"/>
        <end position="201"/>
    </location>
</feature>
<evidence type="ECO:0000256" key="6">
    <source>
        <dbReference type="ARBA" id="ARBA00023136"/>
    </source>
</evidence>
<keyword evidence="9" id="KW-1185">Reference proteome</keyword>
<evidence type="ECO:0000256" key="4">
    <source>
        <dbReference type="ARBA" id="ARBA00022692"/>
    </source>
</evidence>
<dbReference type="Proteomes" id="UP000002729">
    <property type="component" value="Unassembled WGS sequence"/>
</dbReference>
<feature type="transmembrane region" description="Helical" evidence="7">
    <location>
        <begin position="105"/>
        <end position="127"/>
    </location>
</feature>
<feature type="transmembrane region" description="Helical" evidence="7">
    <location>
        <begin position="7"/>
        <end position="30"/>
    </location>
</feature>
<dbReference type="RefSeq" id="XP_009035683.1">
    <property type="nucleotide sequence ID" value="XM_009037435.1"/>
</dbReference>
<feature type="transmembrane region" description="Helical" evidence="7">
    <location>
        <begin position="513"/>
        <end position="535"/>
    </location>
</feature>
<dbReference type="KEGG" id="aaf:AURANDRAFT_63340"/>
<dbReference type="InParanoid" id="F0Y6A9"/>
<dbReference type="eggNOG" id="ENOG502R8XF">
    <property type="taxonomic scope" value="Eukaryota"/>
</dbReference>
<organism evidence="9">
    <name type="scientific">Aureococcus anophagefferens</name>
    <name type="common">Harmful bloom alga</name>
    <dbReference type="NCBI Taxonomy" id="44056"/>
    <lineage>
        <taxon>Eukaryota</taxon>
        <taxon>Sar</taxon>
        <taxon>Stramenopiles</taxon>
        <taxon>Ochrophyta</taxon>
        <taxon>Pelagophyceae</taxon>
        <taxon>Pelagomonadales</taxon>
        <taxon>Pelagomonadaceae</taxon>
        <taxon>Aureococcus</taxon>
    </lineage>
</organism>
<dbReference type="PANTHER" id="PTHR23517">
    <property type="entry name" value="RESISTANCE PROTEIN MDTM, PUTATIVE-RELATED-RELATED"/>
    <property type="match status" value="1"/>
</dbReference>
<keyword evidence="4 7" id="KW-0812">Transmembrane</keyword>
<evidence type="ECO:0000313" key="8">
    <source>
        <dbReference type="EMBL" id="EGB09632.1"/>
    </source>
</evidence>
<feature type="transmembrane region" description="Helical" evidence="7">
    <location>
        <begin position="333"/>
        <end position="353"/>
    </location>
</feature>
<evidence type="ECO:0000256" key="7">
    <source>
        <dbReference type="SAM" id="Phobius"/>
    </source>
</evidence>
<sequence>MASNVGAFLALPPQIFLVLFLVFLNSFQGFGIRFVRYQYLTNEYGFSDKAAASLLGVQATLNLFFAGVGAVLTDAVGVRRCAMVAMSVSIVGRALVAFGRSRLELYASFLVLAPVGEALLSVGIYRVSLKKLTTPRTRAFAFAVEYATFNLSGALADVLIDALRRRPDAVIGGATFTGTRLFLVATFFVLLASWVVAFFGLRDETVTDADDPEEGAAPAAGSPKRRARAYAGGAWSPRAWLAWRREETRRYVVSPTRPKAFVAPGTAPASRVEAALAQLRRVAAEAATTLRSRRLWRVFVASLAVFGVAKQWSESEQLMPPFLERRYGEKVPIFTIHSINLWGCLIFPTLVAAKTSDLPAFRVIVPGLWIMALSPLALVASPTPAGAAVWQAWLTAGEVLWSPRFSAWTISLAPEGREGLFIALAGVKDLLLTWPSTMLVGVLNARFNENCPSCRDAVGHFCSTVVDATTCASQTGVCDAPAGGWETNAAGHAVCPATCLECASYSDPNPRTLWTVVLLLSLTSPVVVVFALPFLRDGSYRLCAPSSDRLRDVCGAGRGLRPRAASGDGVAMVAPPQDETGLLEAPKADAAGVARPALWVFEDTGVEMLFVAEPARTALDCGVDAAVDAFGEAAPSVAPGLSIAGYVRPDTVSRFCLRPGGRRGRVDSRRSRRVFTFGAVAAAPTLRELADWIDESPTRCLPSERGLLFEAVELLCFCLGYKPVVLRQRLLRGGGGAHNAVVHGAPGNLWSPHTRAVLAWLTTGPGRAEVWRGAARNEWGDGDDPPFEDSLVFAHAATHADAGRRLVELRAQDASVPGQASRDATAEFIAEVGRLLAYPADSVRAYMADEMLVGYEPRLVDRALDRGAASAARSLAADVASFVVGADRLPALPGLDALLDAPLDGAALSDAASALDWLYGSPMSGVAASLSGGRQPASYWSCSVYDRLPQQMLLLRTKSTAPTPNGAVMSQATHTKNDVGSRIKKYVIAIVAVTPKTQKIQAPARKSLPRWRRQYASALESFATQQPQEFRKTPS</sequence>
<evidence type="ECO:0000256" key="5">
    <source>
        <dbReference type="ARBA" id="ARBA00022989"/>
    </source>
</evidence>
<dbReference type="Gene3D" id="1.20.1250.20">
    <property type="entry name" value="MFS general substrate transporter like domains"/>
    <property type="match status" value="1"/>
</dbReference>
<accession>F0Y6A9</accession>
<feature type="transmembrane region" description="Helical" evidence="7">
    <location>
        <begin position="50"/>
        <end position="72"/>
    </location>
</feature>
<dbReference type="OrthoDB" id="566532at2759"/>
<dbReference type="SUPFAM" id="SSF103473">
    <property type="entry name" value="MFS general substrate transporter"/>
    <property type="match status" value="1"/>
</dbReference>
<dbReference type="AlphaFoldDB" id="F0Y6A9"/>
<dbReference type="GO" id="GO:0005886">
    <property type="term" value="C:plasma membrane"/>
    <property type="evidence" value="ECO:0007669"/>
    <property type="project" value="UniProtKB-SubCell"/>
</dbReference>
<keyword evidence="2" id="KW-0813">Transport</keyword>